<feature type="transmembrane region" description="Helical" evidence="2">
    <location>
        <begin position="28"/>
        <end position="52"/>
    </location>
</feature>
<dbReference type="PANTHER" id="PTHR43283">
    <property type="entry name" value="BETA-LACTAMASE-RELATED"/>
    <property type="match status" value="1"/>
</dbReference>
<name>A0A1M5L609_9RHOB</name>
<proteinExistence type="predicted"/>
<dbReference type="InterPro" id="IPR001466">
    <property type="entry name" value="Beta-lactam-related"/>
</dbReference>
<protein>
    <submittedName>
        <fullName evidence="4">CubicO group peptidase, beta-lactamase class C family</fullName>
    </submittedName>
</protein>
<dbReference type="SUPFAM" id="SSF56601">
    <property type="entry name" value="beta-lactamase/transpeptidase-like"/>
    <property type="match status" value="1"/>
</dbReference>
<keyword evidence="2" id="KW-1133">Transmembrane helix</keyword>
<evidence type="ECO:0000313" key="5">
    <source>
        <dbReference type="Proteomes" id="UP000184074"/>
    </source>
</evidence>
<dbReference type="AlphaFoldDB" id="A0A1M5L609"/>
<keyword evidence="5" id="KW-1185">Reference proteome</keyword>
<keyword evidence="2" id="KW-0472">Membrane</keyword>
<evidence type="ECO:0000256" key="2">
    <source>
        <dbReference type="SAM" id="Phobius"/>
    </source>
</evidence>
<dbReference type="STRING" id="1508389.SAMN05444003_0122"/>
<evidence type="ECO:0000259" key="3">
    <source>
        <dbReference type="Pfam" id="PF00144"/>
    </source>
</evidence>
<dbReference type="Pfam" id="PF00144">
    <property type="entry name" value="Beta-lactamase"/>
    <property type="match status" value="1"/>
</dbReference>
<keyword evidence="2" id="KW-0812">Transmembrane</keyword>
<dbReference type="InterPro" id="IPR050789">
    <property type="entry name" value="Diverse_Enzym_Activities"/>
</dbReference>
<dbReference type="EMBL" id="FQXB01000001">
    <property type="protein sequence ID" value="SHG60448.1"/>
    <property type="molecule type" value="Genomic_DNA"/>
</dbReference>
<reference evidence="4 5" key="1">
    <citation type="submission" date="2016-11" db="EMBL/GenBank/DDBJ databases">
        <authorList>
            <person name="Jaros S."/>
            <person name="Januszkiewicz K."/>
            <person name="Wedrychowicz H."/>
        </authorList>
    </citation>
    <scope>NUCLEOTIDE SEQUENCE [LARGE SCALE GENOMIC DNA]</scope>
    <source>
        <strain evidence="4 5">DSM 28715</strain>
    </source>
</reference>
<dbReference type="Gene3D" id="3.40.710.10">
    <property type="entry name" value="DD-peptidase/beta-lactamase superfamily"/>
    <property type="match status" value="1"/>
</dbReference>
<dbReference type="Proteomes" id="UP000184074">
    <property type="component" value="Unassembled WGS sequence"/>
</dbReference>
<evidence type="ECO:0000313" key="4">
    <source>
        <dbReference type="EMBL" id="SHG60448.1"/>
    </source>
</evidence>
<accession>A0A1M5L609</accession>
<feature type="domain" description="Beta-lactamase-related" evidence="3">
    <location>
        <begin position="78"/>
        <end position="403"/>
    </location>
</feature>
<organism evidence="4 5">
    <name type="scientific">Cognatiyoonia sediminum</name>
    <dbReference type="NCBI Taxonomy" id="1508389"/>
    <lineage>
        <taxon>Bacteria</taxon>
        <taxon>Pseudomonadati</taxon>
        <taxon>Pseudomonadota</taxon>
        <taxon>Alphaproteobacteria</taxon>
        <taxon>Rhodobacterales</taxon>
        <taxon>Paracoccaceae</taxon>
        <taxon>Cognatiyoonia</taxon>
    </lineage>
</organism>
<dbReference type="InterPro" id="IPR012338">
    <property type="entry name" value="Beta-lactam/transpept-like"/>
</dbReference>
<feature type="region of interest" description="Disordered" evidence="1">
    <location>
        <begin position="1"/>
        <end position="21"/>
    </location>
</feature>
<sequence length="416" mass="45266">MRLTLKPRSMQSTENSGGRDKREGCKMVLAMALRIFLALFIILVLLGIGLYAAAIKAPRAPQGVVEQSEVVEYLDLLVASKTATAVSVAVMRNGELIWEHAAGQANPFEARDATPDTVYHIWSVTKVATALAVLDLAEDGLLDLDSPVTSVLPWFDVEAKEGRAMTVRDLLGHTSGLRDTVPAVFGWLRYDEDLPNQTDYLKAKMPEYRSLRFAPGEDRRYSNLGYMVLGAIVEGVTGEEYSDVIRERVLEPAGMTSTDFTFTSDLAPREALGSHPIIHVFSPLLPFLIDMGDFTHMHDGPLLWQNRLYVEATPPTGLIASARDAARLAQAALSPGVVLEEETLSLMRPSSPDQTPLGWFERGSETRHWLQHRGGGPGYAAAVRVYPDEGLVIAVLASGTAAPASTITDLVAGLKN</sequence>
<evidence type="ECO:0000256" key="1">
    <source>
        <dbReference type="SAM" id="MobiDB-lite"/>
    </source>
</evidence>
<dbReference type="RefSeq" id="WP_165611568.1">
    <property type="nucleotide sequence ID" value="NZ_FQXB01000001.1"/>
</dbReference>
<gene>
    <name evidence="4" type="ORF">SAMN05444003_0122</name>
</gene>